<gene>
    <name evidence="1" type="ORF">SAMN05216268_1121</name>
</gene>
<name>A0A9X8N0P3_9ACTN</name>
<dbReference type="EMBL" id="FRBK01000012">
    <property type="protein sequence ID" value="SHM56618.1"/>
    <property type="molecule type" value="Genomic_DNA"/>
</dbReference>
<evidence type="ECO:0000313" key="2">
    <source>
        <dbReference type="Proteomes" id="UP000184388"/>
    </source>
</evidence>
<reference evidence="2" key="1">
    <citation type="submission" date="2016-11" db="EMBL/GenBank/DDBJ databases">
        <authorList>
            <person name="Jaros S."/>
            <person name="Januszkiewicz K."/>
            <person name="Wedrychowicz H."/>
        </authorList>
    </citation>
    <scope>NUCLEOTIDE SEQUENCE [LARGE SCALE GENOMIC DNA]</scope>
    <source>
        <strain evidence="2">CGMCC 4.3555</strain>
    </source>
</reference>
<accession>A0A9X8N0P3</accession>
<organism evidence="1 2">
    <name type="scientific">Streptomyces yunnanensis</name>
    <dbReference type="NCBI Taxonomy" id="156453"/>
    <lineage>
        <taxon>Bacteria</taxon>
        <taxon>Bacillati</taxon>
        <taxon>Actinomycetota</taxon>
        <taxon>Actinomycetes</taxon>
        <taxon>Kitasatosporales</taxon>
        <taxon>Streptomycetaceae</taxon>
        <taxon>Streptomyces</taxon>
    </lineage>
</organism>
<proteinExistence type="predicted"/>
<dbReference type="AlphaFoldDB" id="A0A9X8N0P3"/>
<evidence type="ECO:0000313" key="1">
    <source>
        <dbReference type="EMBL" id="SHM56618.1"/>
    </source>
</evidence>
<comment type="caution">
    <text evidence="1">The sequence shown here is derived from an EMBL/GenBank/DDBJ whole genome shotgun (WGS) entry which is preliminary data.</text>
</comment>
<feature type="non-terminal residue" evidence="1">
    <location>
        <position position="107"/>
    </location>
</feature>
<sequence>MANVTDLRAVLPKPKSVQVEARRQIEADGHACDTLTRDLFADVDRAVRYVEARAAGRPVVLLDVGGYFAPALDALCDRFSGRILGVVEDTENGHKRYAERDKLPCPV</sequence>
<dbReference type="Proteomes" id="UP000184388">
    <property type="component" value="Unassembled WGS sequence"/>
</dbReference>
<protein>
    <submittedName>
        <fullName evidence="1">Adenosylhomocysteinase</fullName>
    </submittedName>
</protein>